<dbReference type="InterPro" id="IPR012944">
    <property type="entry name" value="SusD_RagB_dom"/>
</dbReference>
<evidence type="ECO:0000313" key="9">
    <source>
        <dbReference type="Proteomes" id="UP000280825"/>
    </source>
</evidence>
<accession>A0A432CP70</accession>
<dbReference type="SUPFAM" id="SSF48452">
    <property type="entry name" value="TPR-like"/>
    <property type="match status" value="1"/>
</dbReference>
<keyword evidence="9" id="KW-1185">Reference proteome</keyword>
<evidence type="ECO:0000256" key="2">
    <source>
        <dbReference type="ARBA" id="ARBA00006275"/>
    </source>
</evidence>
<dbReference type="PROSITE" id="PS51257">
    <property type="entry name" value="PROKAR_LIPOPROTEIN"/>
    <property type="match status" value="1"/>
</dbReference>
<evidence type="ECO:0000256" key="4">
    <source>
        <dbReference type="ARBA" id="ARBA00023136"/>
    </source>
</evidence>
<protein>
    <submittedName>
        <fullName evidence="8">RagB/SusD family nutrient uptake outer membrane protein</fullName>
    </submittedName>
</protein>
<dbReference type="InterPro" id="IPR033985">
    <property type="entry name" value="SusD-like_N"/>
</dbReference>
<dbReference type="Gene3D" id="1.25.40.390">
    <property type="match status" value="1"/>
</dbReference>
<keyword evidence="5" id="KW-0998">Cell outer membrane</keyword>
<comment type="similarity">
    <text evidence="2">Belongs to the SusD family.</text>
</comment>
<gene>
    <name evidence="8" type="ORF">EKL98_05990</name>
</gene>
<evidence type="ECO:0000256" key="1">
    <source>
        <dbReference type="ARBA" id="ARBA00004442"/>
    </source>
</evidence>
<dbReference type="Pfam" id="PF07980">
    <property type="entry name" value="SusD_RagB"/>
    <property type="match status" value="1"/>
</dbReference>
<dbReference type="InterPro" id="IPR011990">
    <property type="entry name" value="TPR-like_helical_dom_sf"/>
</dbReference>
<evidence type="ECO:0000259" key="6">
    <source>
        <dbReference type="Pfam" id="PF07980"/>
    </source>
</evidence>
<feature type="domain" description="RagB/SusD" evidence="6">
    <location>
        <begin position="288"/>
        <end position="451"/>
    </location>
</feature>
<comment type="subcellular location">
    <subcellularLocation>
        <location evidence="1">Cell outer membrane</location>
    </subcellularLocation>
</comment>
<dbReference type="Pfam" id="PF14322">
    <property type="entry name" value="SusD-like_3"/>
    <property type="match status" value="1"/>
</dbReference>
<feature type="domain" description="SusD-like N-terminal" evidence="7">
    <location>
        <begin position="25"/>
        <end position="231"/>
    </location>
</feature>
<comment type="caution">
    <text evidence="8">The sequence shown here is derived from an EMBL/GenBank/DDBJ whole genome shotgun (WGS) entry which is preliminary data.</text>
</comment>
<dbReference type="RefSeq" id="WP_126561787.1">
    <property type="nucleotide sequence ID" value="NZ_RYDJ01000004.1"/>
</dbReference>
<dbReference type="CDD" id="cd08977">
    <property type="entry name" value="SusD"/>
    <property type="match status" value="1"/>
</dbReference>
<keyword evidence="3" id="KW-0732">Signal</keyword>
<reference evidence="8 9" key="1">
    <citation type="submission" date="2018-12" db="EMBL/GenBank/DDBJ databases">
        <title>Flavobacterium sp. nov., isolated from glacier ice.</title>
        <authorList>
            <person name="Liu Q."/>
            <person name="Xin Y.-H."/>
        </authorList>
    </citation>
    <scope>NUCLEOTIDE SEQUENCE [LARGE SCALE GENOMIC DNA]</scope>
    <source>
        <strain evidence="8 9">RB1N8</strain>
    </source>
</reference>
<keyword evidence="4" id="KW-0472">Membrane</keyword>
<evidence type="ECO:0000256" key="5">
    <source>
        <dbReference type="ARBA" id="ARBA00023237"/>
    </source>
</evidence>
<evidence type="ECO:0000256" key="3">
    <source>
        <dbReference type="ARBA" id="ARBA00022729"/>
    </source>
</evidence>
<name>A0A432CP70_9FLAO</name>
<organism evidence="8 9">
    <name type="scientific">Flavobacterium bomense</name>
    <dbReference type="NCBI Taxonomy" id="2497483"/>
    <lineage>
        <taxon>Bacteria</taxon>
        <taxon>Pseudomonadati</taxon>
        <taxon>Bacteroidota</taxon>
        <taxon>Flavobacteriia</taxon>
        <taxon>Flavobacteriales</taxon>
        <taxon>Flavobacteriaceae</taxon>
        <taxon>Flavobacterium</taxon>
    </lineage>
</organism>
<dbReference type="EMBL" id="RYDJ01000004">
    <property type="protein sequence ID" value="RTZ06071.1"/>
    <property type="molecule type" value="Genomic_DNA"/>
</dbReference>
<dbReference type="Proteomes" id="UP000280825">
    <property type="component" value="Unassembled WGS sequence"/>
</dbReference>
<sequence>MKKYNYIIILMSLLTIFFVGCDDNLDIKPEQAISKEVAISTPENIHKILINAYGVARSSSSYGGGIALASELLANDGDLYWNGTYIQPGEYNEKAILTDNSFVASIWLNGYGISNHVNIVLDNLAVITDVTDKDVTEGEAKFLRGLVYFDLARLFAKPYVSGSVNSQLGVPIVLRGVLDPSQIEFPKRNTLEEVYTQVIADLKDAYTLLPASNDIFATKYSAAALLARVYLQKGDYANARNMADIVINESPATLTTTFAQAFNNLENSNEDLFAWQITSQDASSNDFNVFWAGSAFGGRVGNPDVEILSQHWDIYDDPNDKRADFFYKAKWWCTTKWKSQFANIPMLRLAEMYLTRAESNFRLGTVTGLSPVKDVNILRQRSGAALFITVDLATILMERKRELSFEGFALFDAKRLKQNIGSLPYDANNLILPIPRREIDVNKNLTQNDGY</sequence>
<dbReference type="AlphaFoldDB" id="A0A432CP70"/>
<evidence type="ECO:0000313" key="8">
    <source>
        <dbReference type="EMBL" id="RTZ06071.1"/>
    </source>
</evidence>
<evidence type="ECO:0000259" key="7">
    <source>
        <dbReference type="Pfam" id="PF14322"/>
    </source>
</evidence>
<dbReference type="GO" id="GO:0009279">
    <property type="term" value="C:cell outer membrane"/>
    <property type="evidence" value="ECO:0007669"/>
    <property type="project" value="UniProtKB-SubCell"/>
</dbReference>
<proteinExistence type="inferred from homology"/>